<evidence type="ECO:0000256" key="4">
    <source>
        <dbReference type="ARBA" id="ARBA00022723"/>
    </source>
</evidence>
<evidence type="ECO:0000256" key="1">
    <source>
        <dbReference type="ARBA" id="ARBA00001946"/>
    </source>
</evidence>
<comment type="cofactor">
    <cofactor evidence="1">
        <name>Mg(2+)</name>
        <dbReference type="ChEBI" id="CHEBI:18420"/>
    </cofactor>
</comment>
<sequence length="391" mass="41762">MTIETDLHKIEHRIAHLVRRHLADDDIAIALPLRRIADLVTDQAVESSKGGKRLRALLALAFFDAALASNADAPTLDADAPNAAAPAADAPAAATSGNATLAPGTDRGTMLDLACAIEVFQTAALVHDDIIDESPLRRGRPSAHTALTHVTNSSAIGRGLGIMLGDLLATESVAIAEHAAQRMTNDHAVIEAFLDMHREVEVGQVLDLGVEMTPLDDPKALADASLNVFRWKTASYTTIAPIRLGLLAAGMDRAEARRRALAIGVPLGVAFQLTDDLLDVTADSHRTGKPVGGDIREGKRTVLLADALAAANPDERAELIAMFEAPRRDETQVRRAIELFIGGGASERSLERITALRDESMAAVEHWWPASTPSGRALAEVCERFVPLSRR</sequence>
<gene>
    <name evidence="7" type="ORF">EHS19_03730</name>
</gene>
<dbReference type="OrthoDB" id="4497239at2"/>
<proteinExistence type="inferred from homology"/>
<dbReference type="AlphaFoldDB" id="A0A5N5RKC4"/>
<dbReference type="Gene3D" id="1.10.600.10">
    <property type="entry name" value="Farnesyl Diphosphate Synthase"/>
    <property type="match status" value="1"/>
</dbReference>
<dbReference type="SFLD" id="SFLDS00005">
    <property type="entry name" value="Isoprenoid_Synthase_Type_I"/>
    <property type="match status" value="1"/>
</dbReference>
<keyword evidence="4" id="KW-0479">Metal-binding</keyword>
<evidence type="ECO:0000256" key="3">
    <source>
        <dbReference type="ARBA" id="ARBA00022679"/>
    </source>
</evidence>
<evidence type="ECO:0000256" key="6">
    <source>
        <dbReference type="RuleBase" id="RU004466"/>
    </source>
</evidence>
<dbReference type="PANTHER" id="PTHR12001">
    <property type="entry name" value="GERANYLGERANYL PYROPHOSPHATE SYNTHASE"/>
    <property type="match status" value="1"/>
</dbReference>
<protein>
    <submittedName>
        <fullName evidence="7">Polyprenyl synthetase family protein</fullName>
    </submittedName>
</protein>
<dbReference type="Pfam" id="PF00348">
    <property type="entry name" value="polyprenyl_synt"/>
    <property type="match status" value="1"/>
</dbReference>
<dbReference type="InterPro" id="IPR033749">
    <property type="entry name" value="Polyprenyl_synt_CS"/>
</dbReference>
<evidence type="ECO:0000313" key="8">
    <source>
        <dbReference type="Proteomes" id="UP000326336"/>
    </source>
</evidence>
<dbReference type="PROSITE" id="PS00444">
    <property type="entry name" value="POLYPRENYL_SYNTHASE_2"/>
    <property type="match status" value="1"/>
</dbReference>
<name>A0A5N5RKC4_9BIFI</name>
<evidence type="ECO:0000256" key="5">
    <source>
        <dbReference type="ARBA" id="ARBA00022842"/>
    </source>
</evidence>
<comment type="caution">
    <text evidence="7">The sequence shown here is derived from an EMBL/GenBank/DDBJ whole genome shotgun (WGS) entry which is preliminary data.</text>
</comment>
<keyword evidence="5" id="KW-0460">Magnesium</keyword>
<dbReference type="GO" id="GO:0004659">
    <property type="term" value="F:prenyltransferase activity"/>
    <property type="evidence" value="ECO:0007669"/>
    <property type="project" value="InterPro"/>
</dbReference>
<evidence type="ECO:0000256" key="2">
    <source>
        <dbReference type="ARBA" id="ARBA00006706"/>
    </source>
</evidence>
<dbReference type="InterPro" id="IPR000092">
    <property type="entry name" value="Polyprenyl_synt"/>
</dbReference>
<dbReference type="SUPFAM" id="SSF48576">
    <property type="entry name" value="Terpenoid synthases"/>
    <property type="match status" value="1"/>
</dbReference>
<reference evidence="7 8" key="1">
    <citation type="journal article" date="2019" name="Int. J. Syst. Evol. Microbiol.">
        <title>Bifidobacterium jacchi sp. nov., isolated from the faeces of a baby common marmoset (Callithrix jacchus).</title>
        <authorList>
            <person name="Modesto M."/>
            <person name="Watanabe K."/>
            <person name="Arita M."/>
            <person name="Satti M."/>
            <person name="Oki K."/>
            <person name="Sciavilla P."/>
            <person name="Patavino C."/>
            <person name="Camma C."/>
            <person name="Michelini S."/>
            <person name="Sgorbati B."/>
            <person name="Mattarelli P."/>
        </authorList>
    </citation>
    <scope>NUCLEOTIDE SEQUENCE [LARGE SCALE GENOMIC DNA]</scope>
    <source>
        <strain evidence="7 8">MRM 9.3</strain>
    </source>
</reference>
<dbReference type="GO" id="GO:0008299">
    <property type="term" value="P:isoprenoid biosynthetic process"/>
    <property type="evidence" value="ECO:0007669"/>
    <property type="project" value="InterPro"/>
</dbReference>
<accession>A0A5N5RKC4</accession>
<keyword evidence="8" id="KW-1185">Reference proteome</keyword>
<comment type="similarity">
    <text evidence="2 6">Belongs to the FPP/GGPP synthase family.</text>
</comment>
<dbReference type="EMBL" id="RQSP01000008">
    <property type="protein sequence ID" value="KAB5607746.1"/>
    <property type="molecule type" value="Genomic_DNA"/>
</dbReference>
<organism evidence="7 8">
    <name type="scientific">Bifidobacterium jacchi</name>
    <dbReference type="NCBI Taxonomy" id="2490545"/>
    <lineage>
        <taxon>Bacteria</taxon>
        <taxon>Bacillati</taxon>
        <taxon>Actinomycetota</taxon>
        <taxon>Actinomycetes</taxon>
        <taxon>Bifidobacteriales</taxon>
        <taxon>Bifidobacteriaceae</taxon>
        <taxon>Bifidobacterium</taxon>
    </lineage>
</organism>
<dbReference type="InterPro" id="IPR008949">
    <property type="entry name" value="Isoprenoid_synthase_dom_sf"/>
</dbReference>
<evidence type="ECO:0000313" key="7">
    <source>
        <dbReference type="EMBL" id="KAB5607746.1"/>
    </source>
</evidence>
<dbReference type="RefSeq" id="WP_151916445.1">
    <property type="nucleotide sequence ID" value="NZ_RQSP01000008.1"/>
</dbReference>
<keyword evidence="3 6" id="KW-0808">Transferase</keyword>
<dbReference type="Proteomes" id="UP000326336">
    <property type="component" value="Unassembled WGS sequence"/>
</dbReference>
<dbReference type="GO" id="GO:0046872">
    <property type="term" value="F:metal ion binding"/>
    <property type="evidence" value="ECO:0007669"/>
    <property type="project" value="UniProtKB-KW"/>
</dbReference>
<dbReference type="PANTHER" id="PTHR12001:SF85">
    <property type="entry name" value="SHORT CHAIN ISOPRENYL DIPHOSPHATE SYNTHASE"/>
    <property type="match status" value="1"/>
</dbReference>
<dbReference type="PROSITE" id="PS00723">
    <property type="entry name" value="POLYPRENYL_SYNTHASE_1"/>
    <property type="match status" value="1"/>
</dbReference>